<gene>
    <name evidence="1" type="ORF">QTN47_24400</name>
</gene>
<keyword evidence="2" id="KW-1185">Reference proteome</keyword>
<reference evidence="1 2" key="1">
    <citation type="submission" date="2023-07" db="EMBL/GenBank/DDBJ databases">
        <authorList>
            <person name="Lian W.-H."/>
        </authorList>
    </citation>
    <scope>NUCLEOTIDE SEQUENCE [LARGE SCALE GENOMIC DNA]</scope>
    <source>
        <strain evidence="1 2">SYSU DXS3180</strain>
    </source>
</reference>
<evidence type="ECO:0000313" key="1">
    <source>
        <dbReference type="EMBL" id="MEX6690670.1"/>
    </source>
</evidence>
<proteinExistence type="predicted"/>
<dbReference type="RefSeq" id="WP_369332085.1">
    <property type="nucleotide sequence ID" value="NZ_JAULBC010000010.1"/>
</dbReference>
<protein>
    <submittedName>
        <fullName evidence="1">Uncharacterized protein</fullName>
    </submittedName>
</protein>
<name>A0ABV3ZMC0_9BACT</name>
<dbReference type="Proteomes" id="UP001560573">
    <property type="component" value="Unassembled WGS sequence"/>
</dbReference>
<evidence type="ECO:0000313" key="2">
    <source>
        <dbReference type="Proteomes" id="UP001560573"/>
    </source>
</evidence>
<comment type="caution">
    <text evidence="1">The sequence shown here is derived from an EMBL/GenBank/DDBJ whole genome shotgun (WGS) entry which is preliminary data.</text>
</comment>
<accession>A0ABV3ZMC0</accession>
<organism evidence="1 2">
    <name type="scientific">Danxiaibacter flavus</name>
    <dbReference type="NCBI Taxonomy" id="3049108"/>
    <lineage>
        <taxon>Bacteria</taxon>
        <taxon>Pseudomonadati</taxon>
        <taxon>Bacteroidota</taxon>
        <taxon>Chitinophagia</taxon>
        <taxon>Chitinophagales</taxon>
        <taxon>Chitinophagaceae</taxon>
        <taxon>Danxiaibacter</taxon>
    </lineage>
</organism>
<sequence>MGFKASMVIIQHSSMQMSDGELLKKLGFEDLTFSDDTTFEECMYPNDKSINLGYYNDCLIISDDYQLTTSLELSKTPDLLSDYEKVLTDLFPDSEILTVACHSTVNYHLYSLVKDGQKLRFKKVVNGEPIIEYGDRIEEEENVYVYSKIIDGQRMFRSTYKNDEIYDYTEDQMMEDFAFGVAKRHLGVMISTNEDEQLMFDTPFKKYVVDRVANKKKEAQSTPVATEQTKGSWLSRLFKRS</sequence>
<dbReference type="EMBL" id="JAULBC010000010">
    <property type="protein sequence ID" value="MEX6690670.1"/>
    <property type="molecule type" value="Genomic_DNA"/>
</dbReference>